<gene>
    <name evidence="1" type="ORF">ZBT109_2017</name>
</gene>
<evidence type="ECO:0000313" key="2">
    <source>
        <dbReference type="Proteomes" id="UP000267342"/>
    </source>
</evidence>
<evidence type="ECO:0000313" key="1">
    <source>
        <dbReference type="EMBL" id="BBG30763.1"/>
    </source>
</evidence>
<dbReference type="KEGG" id="zpl:ZBT109_2017"/>
<dbReference type="Proteomes" id="UP000267342">
    <property type="component" value="Chromosome"/>
</dbReference>
<name>A0A348HGL1_9GAMM</name>
<dbReference type="EMBL" id="AP018933">
    <property type="protein sequence ID" value="BBG30763.1"/>
    <property type="molecule type" value="Genomic_DNA"/>
</dbReference>
<protein>
    <submittedName>
        <fullName evidence="1">Predicted transcriptional regulators</fullName>
    </submittedName>
</protein>
<organism evidence="1 2">
    <name type="scientific">Zymobacter palmae</name>
    <dbReference type="NCBI Taxonomy" id="33074"/>
    <lineage>
        <taxon>Bacteria</taxon>
        <taxon>Pseudomonadati</taxon>
        <taxon>Pseudomonadota</taxon>
        <taxon>Gammaproteobacteria</taxon>
        <taxon>Oceanospirillales</taxon>
        <taxon>Halomonadaceae</taxon>
        <taxon>Zymobacter group</taxon>
        <taxon>Zymobacter</taxon>
    </lineage>
</organism>
<accession>A0A348HGL1</accession>
<reference evidence="1 2" key="1">
    <citation type="submission" date="2018-09" db="EMBL/GenBank/DDBJ databases">
        <title>Zymobacter palmae IAM14233 (=T109) whole genome analysis.</title>
        <authorList>
            <person name="Yanase H."/>
        </authorList>
    </citation>
    <scope>NUCLEOTIDE SEQUENCE [LARGE SCALE GENOMIC DNA]</scope>
    <source>
        <strain evidence="1 2">IAM14233</strain>
    </source>
</reference>
<proteinExistence type="predicted"/>
<sequence>MTRQPYRREALRDRATGRFCLHLDTLFTWDAIFTHLHQDDKVLWLLIVITQPDDIDAVFTEAADAGRFETMDVLHNYDSLLRRWIAG</sequence>
<keyword evidence="2" id="KW-1185">Reference proteome</keyword>
<dbReference type="AlphaFoldDB" id="A0A348HGL1"/>